<dbReference type="Pfam" id="PF13193">
    <property type="entry name" value="AMP-binding_C"/>
    <property type="match status" value="1"/>
</dbReference>
<evidence type="ECO:0000259" key="1">
    <source>
        <dbReference type="Pfam" id="PF00501"/>
    </source>
</evidence>
<dbReference type="Gene3D" id="3.40.50.12780">
    <property type="entry name" value="N-terminal domain of ligase-like"/>
    <property type="match status" value="1"/>
</dbReference>
<dbReference type="SUPFAM" id="SSF56801">
    <property type="entry name" value="Acetyl-CoA synthetase-like"/>
    <property type="match status" value="1"/>
</dbReference>
<proteinExistence type="predicted"/>
<dbReference type="CDD" id="cd17631">
    <property type="entry name" value="FACL_FadD13-like"/>
    <property type="match status" value="1"/>
</dbReference>
<dbReference type="Pfam" id="PF00501">
    <property type="entry name" value="AMP-binding"/>
    <property type="match status" value="1"/>
</dbReference>
<dbReference type="InterPro" id="IPR045851">
    <property type="entry name" value="AMP-bd_C_sf"/>
</dbReference>
<evidence type="ECO:0000259" key="2">
    <source>
        <dbReference type="Pfam" id="PF13193"/>
    </source>
</evidence>
<dbReference type="InterPro" id="IPR042099">
    <property type="entry name" value="ANL_N_sf"/>
</dbReference>
<reference evidence="3 4" key="1">
    <citation type="submission" date="2022-07" db="EMBL/GenBank/DDBJ databases">
        <title>Degradation activity of malathion, p-nitrophenol and potential low-temperature adaptation strategy of Rhodococcus sp. FXJ9.536.</title>
        <authorList>
            <person name="Huang J."/>
            <person name="Huang Y."/>
        </authorList>
    </citation>
    <scope>NUCLEOTIDE SEQUENCE [LARGE SCALE GENOMIC DNA]</scope>
    <source>
        <strain evidence="3 4">FXJ9.536</strain>
    </source>
</reference>
<sequence length="515" mass="55102">MNHVERHAATLSDRAAIRFDGSTTTWTDLRDRVHTLAKALSSRGIGFGDRVAIITGNRPEFIETVLAANLLGALAVPVNFRLTGPEAAYILADSGAKIAIGDELGTPILLAALKDLPESPRLVTITHPTNGFELYSDLIDETNTEAAAPLPDVPEDSPALIMYTSGTTGRPKGAVLTHLNLQAQGGTVTRAFQYVDEDEVNLIASPLFHIGAIGSVVPTLFVGGTLVLHPTRAFIADAVLDLLENEGVTSVFLVPTQWQALCAEPGIATRNLERLRVLGWGAAPASDTLLRRMADTFPDAMNVALFGQTEMSPVTCVLHGKDAIRKLGSVGRPIAAVTARVVNPDMEDVEPGEVGEIVYRGPGLMLGYWNKPDATADAFHGGWFHSGDLVRVDEDGFVYVVDRAKDMIISGGENIYCSEVENVLAAHPEIAEVTLIGHPHPVWGETPVAYVVLLDPAAALDIDSLREWASTSLAKYKLPTRLQVIDALPRNASGKILKNALRTHPPRDEPAAGAS</sequence>
<comment type="caution">
    <text evidence="3">The sequence shown here is derived from an EMBL/GenBank/DDBJ whole genome shotgun (WGS) entry which is preliminary data.</text>
</comment>
<dbReference type="Proteomes" id="UP001524501">
    <property type="component" value="Unassembled WGS sequence"/>
</dbReference>
<feature type="domain" description="AMP-binding enzyme C-terminal" evidence="2">
    <location>
        <begin position="419"/>
        <end position="495"/>
    </location>
</feature>
<accession>A0ABT1QLX9</accession>
<evidence type="ECO:0000313" key="4">
    <source>
        <dbReference type="Proteomes" id="UP001524501"/>
    </source>
</evidence>
<name>A0ABT1QLX9_9NOCA</name>
<dbReference type="InterPro" id="IPR000873">
    <property type="entry name" value="AMP-dep_synth/lig_dom"/>
</dbReference>
<dbReference type="RefSeq" id="WP_255973429.1">
    <property type="nucleotide sequence ID" value="NZ_JANFQF010000025.1"/>
</dbReference>
<dbReference type="Gene3D" id="3.30.300.30">
    <property type="match status" value="1"/>
</dbReference>
<protein>
    <submittedName>
        <fullName evidence="3">AMP-binding protein</fullName>
    </submittedName>
</protein>
<organism evidence="3 4">
    <name type="scientific">Rhodococcus tibetensis</name>
    <dbReference type="NCBI Taxonomy" id="2965064"/>
    <lineage>
        <taxon>Bacteria</taxon>
        <taxon>Bacillati</taxon>
        <taxon>Actinomycetota</taxon>
        <taxon>Actinomycetes</taxon>
        <taxon>Mycobacteriales</taxon>
        <taxon>Nocardiaceae</taxon>
        <taxon>Rhodococcus</taxon>
    </lineage>
</organism>
<dbReference type="PANTHER" id="PTHR43767">
    <property type="entry name" value="LONG-CHAIN-FATTY-ACID--COA LIGASE"/>
    <property type="match status" value="1"/>
</dbReference>
<dbReference type="PANTHER" id="PTHR43767:SF1">
    <property type="entry name" value="NONRIBOSOMAL PEPTIDE SYNTHASE PES1 (EUROFUNG)-RELATED"/>
    <property type="match status" value="1"/>
</dbReference>
<dbReference type="InterPro" id="IPR020845">
    <property type="entry name" value="AMP-binding_CS"/>
</dbReference>
<dbReference type="InterPro" id="IPR050237">
    <property type="entry name" value="ATP-dep_AMP-bd_enzyme"/>
</dbReference>
<dbReference type="PROSITE" id="PS00455">
    <property type="entry name" value="AMP_BINDING"/>
    <property type="match status" value="1"/>
</dbReference>
<dbReference type="EMBL" id="JANFQF010000025">
    <property type="protein sequence ID" value="MCQ4122097.1"/>
    <property type="molecule type" value="Genomic_DNA"/>
</dbReference>
<gene>
    <name evidence="3" type="ORF">NOF53_23535</name>
</gene>
<evidence type="ECO:0000313" key="3">
    <source>
        <dbReference type="EMBL" id="MCQ4122097.1"/>
    </source>
</evidence>
<dbReference type="InterPro" id="IPR025110">
    <property type="entry name" value="AMP-bd_C"/>
</dbReference>
<keyword evidence="4" id="KW-1185">Reference proteome</keyword>
<feature type="domain" description="AMP-dependent synthetase/ligase" evidence="1">
    <location>
        <begin position="5"/>
        <end position="369"/>
    </location>
</feature>